<accession>A0A919II80</accession>
<gene>
    <name evidence="2" type="ORF">Acy02nite_41600</name>
</gene>
<evidence type="ECO:0000313" key="3">
    <source>
        <dbReference type="Proteomes" id="UP000619479"/>
    </source>
</evidence>
<name>A0A919II80_9ACTN</name>
<dbReference type="EMBL" id="BOMH01000031">
    <property type="protein sequence ID" value="GID66279.1"/>
    <property type="molecule type" value="Genomic_DNA"/>
</dbReference>
<protein>
    <submittedName>
        <fullName evidence="2">Uncharacterized protein</fullName>
    </submittedName>
</protein>
<feature type="region of interest" description="Disordered" evidence="1">
    <location>
        <begin position="23"/>
        <end position="53"/>
    </location>
</feature>
<feature type="compositionally biased region" description="Basic and acidic residues" evidence="1">
    <location>
        <begin position="43"/>
        <end position="53"/>
    </location>
</feature>
<proteinExistence type="predicted"/>
<evidence type="ECO:0000256" key="1">
    <source>
        <dbReference type="SAM" id="MobiDB-lite"/>
    </source>
</evidence>
<keyword evidence="3" id="KW-1185">Reference proteome</keyword>
<sequence>MSEWVLVPCLVSLRAEFTAVAPRRDRSSDGAIGDGNHTSASDHTPDEDSDILRDHDADSKNEVHALDIDSSGPWPGGPAWFDAAVKGIVDRHRRGEDDRLQYVIWNRQIANRDIGNWKWRPYTSTKDPHTGHAHFSARYTTAQEQDTGPWGLEGDDMPLNSDDKSFITGQVKAGSIDALTFVLSEAYRAATGKASGPSAEDRRARNWRDYLHGILGEPVDLSGVPAATAAEVLRALGSASTPEDVAAVLRPVLGSNAPEVGRILIGQR</sequence>
<evidence type="ECO:0000313" key="2">
    <source>
        <dbReference type="EMBL" id="GID66279.1"/>
    </source>
</evidence>
<dbReference type="RefSeq" id="WP_203742870.1">
    <property type="nucleotide sequence ID" value="NZ_BAAAUC010000033.1"/>
</dbReference>
<dbReference type="AlphaFoldDB" id="A0A919II80"/>
<dbReference type="Proteomes" id="UP000619479">
    <property type="component" value="Unassembled WGS sequence"/>
</dbReference>
<organism evidence="2 3">
    <name type="scientific">Actinoplanes cyaneus</name>
    <dbReference type="NCBI Taxonomy" id="52696"/>
    <lineage>
        <taxon>Bacteria</taxon>
        <taxon>Bacillati</taxon>
        <taxon>Actinomycetota</taxon>
        <taxon>Actinomycetes</taxon>
        <taxon>Micromonosporales</taxon>
        <taxon>Micromonosporaceae</taxon>
        <taxon>Actinoplanes</taxon>
    </lineage>
</organism>
<comment type="caution">
    <text evidence="2">The sequence shown here is derived from an EMBL/GenBank/DDBJ whole genome shotgun (WGS) entry which is preliminary data.</text>
</comment>
<reference evidence="2" key="1">
    <citation type="submission" date="2021-01" db="EMBL/GenBank/DDBJ databases">
        <title>Whole genome shotgun sequence of Actinoplanes cyaneus NBRC 14990.</title>
        <authorList>
            <person name="Komaki H."/>
            <person name="Tamura T."/>
        </authorList>
    </citation>
    <scope>NUCLEOTIDE SEQUENCE</scope>
    <source>
        <strain evidence="2">NBRC 14990</strain>
    </source>
</reference>